<protein>
    <submittedName>
        <fullName evidence="1">Glutamate synthase</fullName>
    </submittedName>
</protein>
<dbReference type="EMBL" id="JBJHZX010000039">
    <property type="protein sequence ID" value="MFL0197860.1"/>
    <property type="molecule type" value="Genomic_DNA"/>
</dbReference>
<reference evidence="1 2" key="1">
    <citation type="submission" date="2024-11" db="EMBL/GenBank/DDBJ databases">
        <authorList>
            <person name="Heng Y.C."/>
            <person name="Lim A.C.H."/>
            <person name="Lee J.K.Y."/>
            <person name="Kittelmann S."/>
        </authorList>
    </citation>
    <scope>NUCLEOTIDE SEQUENCE [LARGE SCALE GENOMIC DNA]</scope>
    <source>
        <strain evidence="1 2">WILCCON 0269</strain>
    </source>
</reference>
<dbReference type="CDD" id="cd00504">
    <property type="entry name" value="GXGXG"/>
    <property type="match status" value="1"/>
</dbReference>
<name>A0ABW8SP62_9CLOT</name>
<evidence type="ECO:0000313" key="2">
    <source>
        <dbReference type="Proteomes" id="UP001623660"/>
    </source>
</evidence>
<organism evidence="1 2">
    <name type="scientific">Candidatus Clostridium eludens</name>
    <dbReference type="NCBI Taxonomy" id="3381663"/>
    <lineage>
        <taxon>Bacteria</taxon>
        <taxon>Bacillati</taxon>
        <taxon>Bacillota</taxon>
        <taxon>Clostridia</taxon>
        <taxon>Eubacteriales</taxon>
        <taxon>Clostridiaceae</taxon>
        <taxon>Clostridium</taxon>
    </lineage>
</organism>
<sequence>MEYIDALNFKSEELNKLIIEKLQKNEEVSIENPHSMHNIAIGLKQKGKIIVNGSTGFYTGGFLEGSKIVVEGNTGWYTGDNMMDGELIVTKNTGCNAGVYFYGGTMVIYGGTGSRVGYGMKGGTIIVCGSSGRWAGQMTFGGKLILLGSVGKQVGESMYKGVIYTQDNEVEGKLGGNVHVDSIKESEIRELKELFNKYGIKANPQDFNAIRPSSTGRHTYVLFKPELKPELAKKHV</sequence>
<dbReference type="Gene3D" id="2.160.20.60">
    <property type="entry name" value="Glutamate synthase, alpha subunit, C-terminal domain"/>
    <property type="match status" value="1"/>
</dbReference>
<keyword evidence="2" id="KW-1185">Reference proteome</keyword>
<comment type="caution">
    <text evidence="1">The sequence shown here is derived from an EMBL/GenBank/DDBJ whole genome shotgun (WGS) entry which is preliminary data.</text>
</comment>
<dbReference type="SUPFAM" id="SSF69336">
    <property type="entry name" value="Alpha subunit of glutamate synthase, C-terminal domain"/>
    <property type="match status" value="1"/>
</dbReference>
<proteinExistence type="predicted"/>
<gene>
    <name evidence="1" type="ORF">ACJDU8_20150</name>
</gene>
<accession>A0ABW8SP62</accession>
<evidence type="ECO:0000313" key="1">
    <source>
        <dbReference type="EMBL" id="MFL0197860.1"/>
    </source>
</evidence>
<dbReference type="RefSeq" id="WP_406793964.1">
    <property type="nucleotide sequence ID" value="NZ_JBJHZX010000039.1"/>
</dbReference>
<dbReference type="PANTHER" id="PTHR39673:SF5">
    <property type="entry name" value="TUNGSTEN-CONTAINING FORMYLMETHANOFURAN DEHYDROGENASE 2 SUBUNIT C"/>
    <property type="match status" value="1"/>
</dbReference>
<dbReference type="InterPro" id="IPR036485">
    <property type="entry name" value="Glu_synth_asu_C_sf"/>
</dbReference>
<dbReference type="PANTHER" id="PTHR39673">
    <property type="entry name" value="TUNGSTEN FORMYLMETHANOFURAN DEHYDROGENASE, SUBUNIT C (FWDC)"/>
    <property type="match status" value="1"/>
</dbReference>
<dbReference type="Proteomes" id="UP001623660">
    <property type="component" value="Unassembled WGS sequence"/>
</dbReference>